<dbReference type="EMBL" id="CT868662">
    <property type="protein sequence ID" value="CAK91251.1"/>
    <property type="molecule type" value="Genomic_DNA"/>
</dbReference>
<dbReference type="RefSeq" id="XP_001458648.1">
    <property type="nucleotide sequence ID" value="XM_001458611.1"/>
</dbReference>
<dbReference type="HOGENOM" id="CLU_2113695_0_0_1"/>
<evidence type="ECO:0000313" key="2">
    <source>
        <dbReference type="Proteomes" id="UP000000600"/>
    </source>
</evidence>
<name>A0E7I4_PARTE</name>
<gene>
    <name evidence="1" type="ORF">GSPATT00023979001</name>
</gene>
<evidence type="ECO:0000313" key="1">
    <source>
        <dbReference type="EMBL" id="CAK91251.1"/>
    </source>
</evidence>
<dbReference type="InParanoid" id="A0E7I4"/>
<keyword evidence="2" id="KW-1185">Reference proteome</keyword>
<dbReference type="KEGG" id="ptm:GSPATT00023979001"/>
<sequence>MKGLYKFKLNDKKGNYLFLKEQQQSQFLFLREKQRKQQQLERIQYRFIRVQNQSSKIYKKVDIESLQQTSHLMEFLFIDLFTFQFQPIINSYKTLQSSFTEQHTFKLLNNQMMEI</sequence>
<accession>A0E7I4</accession>
<organism evidence="1 2">
    <name type="scientific">Paramecium tetraurelia</name>
    <dbReference type="NCBI Taxonomy" id="5888"/>
    <lineage>
        <taxon>Eukaryota</taxon>
        <taxon>Sar</taxon>
        <taxon>Alveolata</taxon>
        <taxon>Ciliophora</taxon>
        <taxon>Intramacronucleata</taxon>
        <taxon>Oligohymenophorea</taxon>
        <taxon>Peniculida</taxon>
        <taxon>Parameciidae</taxon>
        <taxon>Paramecium</taxon>
    </lineage>
</organism>
<protein>
    <recommendedName>
        <fullName evidence="3">Transmembrane protein</fullName>
    </recommendedName>
</protein>
<evidence type="ECO:0008006" key="3">
    <source>
        <dbReference type="Google" id="ProtNLM"/>
    </source>
</evidence>
<reference evidence="1 2" key="1">
    <citation type="journal article" date="2006" name="Nature">
        <title>Global trends of whole-genome duplications revealed by the ciliate Paramecium tetraurelia.</title>
        <authorList>
            <consortium name="Genoscope"/>
            <person name="Aury J.-M."/>
            <person name="Jaillon O."/>
            <person name="Duret L."/>
            <person name="Noel B."/>
            <person name="Jubin C."/>
            <person name="Porcel B.M."/>
            <person name="Segurens B."/>
            <person name="Daubin V."/>
            <person name="Anthouard V."/>
            <person name="Aiach N."/>
            <person name="Arnaiz O."/>
            <person name="Billaut A."/>
            <person name="Beisson J."/>
            <person name="Blanc I."/>
            <person name="Bouhouche K."/>
            <person name="Camara F."/>
            <person name="Duharcourt S."/>
            <person name="Guigo R."/>
            <person name="Gogendeau D."/>
            <person name="Katinka M."/>
            <person name="Keller A.-M."/>
            <person name="Kissmehl R."/>
            <person name="Klotz C."/>
            <person name="Koll F."/>
            <person name="Le Moue A."/>
            <person name="Lepere C."/>
            <person name="Malinsky S."/>
            <person name="Nowacki M."/>
            <person name="Nowak J.K."/>
            <person name="Plattner H."/>
            <person name="Poulain J."/>
            <person name="Ruiz F."/>
            <person name="Serrano V."/>
            <person name="Zagulski M."/>
            <person name="Dessen P."/>
            <person name="Betermier M."/>
            <person name="Weissenbach J."/>
            <person name="Scarpelli C."/>
            <person name="Schachter V."/>
            <person name="Sperling L."/>
            <person name="Meyer E."/>
            <person name="Cohen J."/>
            <person name="Wincker P."/>
        </authorList>
    </citation>
    <scope>NUCLEOTIDE SEQUENCE [LARGE SCALE GENOMIC DNA]</scope>
    <source>
        <strain evidence="1 2">Stock d4-2</strain>
    </source>
</reference>
<proteinExistence type="predicted"/>
<dbReference type="AlphaFoldDB" id="A0E7I4"/>
<dbReference type="Proteomes" id="UP000000600">
    <property type="component" value="Unassembled WGS sequence"/>
</dbReference>
<dbReference type="GeneID" id="5044433"/>